<keyword evidence="4" id="KW-1185">Reference proteome</keyword>
<dbReference type="OrthoDB" id="200032at2"/>
<keyword evidence="2" id="KW-1133">Transmembrane helix</keyword>
<evidence type="ECO:0000256" key="2">
    <source>
        <dbReference type="SAM" id="Phobius"/>
    </source>
</evidence>
<dbReference type="SUPFAM" id="SSF53300">
    <property type="entry name" value="vWA-like"/>
    <property type="match status" value="1"/>
</dbReference>
<evidence type="ECO:0000256" key="1">
    <source>
        <dbReference type="SAM" id="MobiDB-lite"/>
    </source>
</evidence>
<dbReference type="RefSeq" id="WP_138085737.1">
    <property type="nucleotide sequence ID" value="NZ_VAUV01000005.1"/>
</dbReference>
<keyword evidence="2" id="KW-0812">Transmembrane</keyword>
<evidence type="ECO:0000313" key="3">
    <source>
        <dbReference type="EMBL" id="TLD71524.1"/>
    </source>
</evidence>
<name>A0A5R8KGT4_9BACT</name>
<comment type="caution">
    <text evidence="3">The sequence shown here is derived from an EMBL/GenBank/DDBJ whole genome shotgun (WGS) entry which is preliminary data.</text>
</comment>
<dbReference type="EMBL" id="VAUV01000005">
    <property type="protein sequence ID" value="TLD71524.1"/>
    <property type="molecule type" value="Genomic_DNA"/>
</dbReference>
<evidence type="ECO:0000313" key="4">
    <source>
        <dbReference type="Proteomes" id="UP000306196"/>
    </source>
</evidence>
<dbReference type="AlphaFoldDB" id="A0A5R8KGT4"/>
<protein>
    <submittedName>
        <fullName evidence="3">VWA domain-containing protein</fullName>
    </submittedName>
</protein>
<dbReference type="Gene3D" id="3.40.50.410">
    <property type="entry name" value="von Willebrand factor, type A domain"/>
    <property type="match status" value="1"/>
</dbReference>
<feature type="transmembrane region" description="Helical" evidence="2">
    <location>
        <begin position="63"/>
        <end position="84"/>
    </location>
</feature>
<dbReference type="Proteomes" id="UP000306196">
    <property type="component" value="Unassembled WGS sequence"/>
</dbReference>
<dbReference type="InterPro" id="IPR036465">
    <property type="entry name" value="vWFA_dom_sf"/>
</dbReference>
<gene>
    <name evidence="3" type="ORF">FEM03_08365</name>
</gene>
<organism evidence="3 4">
    <name type="scientific">Phragmitibacter flavus</name>
    <dbReference type="NCBI Taxonomy" id="2576071"/>
    <lineage>
        <taxon>Bacteria</taxon>
        <taxon>Pseudomonadati</taxon>
        <taxon>Verrucomicrobiota</taxon>
        <taxon>Verrucomicrobiia</taxon>
        <taxon>Verrucomicrobiales</taxon>
        <taxon>Verrucomicrobiaceae</taxon>
        <taxon>Phragmitibacter</taxon>
    </lineage>
</organism>
<sequence length="427" mass="46320">MNSTDEPSDQPVSPPSDPASGPVVPPVVTLTHEPGMPPVSSASGVQDSSKTGRWFEAWKKIGGGSLMVSLLIHAGLLIVAAFAVQTIVHEDAVDFLSGGGSKASEAASQAMTQQVQTKKRNSFQRSLPMQRVVSSSDSASIKLPDAATDAVDIPEMSSLLSAGSMGSGGFGSAGAGGGFGAGVGIGGLKGKISFFGLSTPLDRVVFVLDYSISMKPNQLDLVVAEMGKTLKVLPPKAEYQVILFAGGARFASDDWTVDSQHRYDRIVLHRRKKFRFYSPTNSFMDYAFEGKDDELPEDRWISANAHNVKRTMENLEAKKTWSGTDWRWGFKMAMNMNPPPKVIYFMTDGLMDRAAEAVDVILDYNKNVRKSNTQFNTLLMHTKAGSEHMAKLAKGSSGRFTMVFNDGSSVDGDTYFKDREKYDAKLR</sequence>
<feature type="region of interest" description="Disordered" evidence="1">
    <location>
        <begin position="1"/>
        <end position="47"/>
    </location>
</feature>
<proteinExistence type="predicted"/>
<keyword evidence="2" id="KW-0472">Membrane</keyword>
<reference evidence="3 4" key="1">
    <citation type="submission" date="2019-05" db="EMBL/GenBank/DDBJ databases">
        <title>Verrucobacter flavum gen. nov., sp. nov. a new member of the family Verrucomicrobiaceae.</title>
        <authorList>
            <person name="Szuroczki S."/>
            <person name="Abbaszade G."/>
            <person name="Szabo A."/>
            <person name="Felfoldi T."/>
            <person name="Schumann P."/>
            <person name="Boka K."/>
            <person name="Keki Z."/>
            <person name="Toumi M."/>
            <person name="Toth E."/>
        </authorList>
    </citation>
    <scope>NUCLEOTIDE SEQUENCE [LARGE SCALE GENOMIC DNA]</scope>
    <source>
        <strain evidence="3 4">MG-N-17</strain>
    </source>
</reference>
<accession>A0A5R8KGT4</accession>